<evidence type="ECO:0000256" key="1">
    <source>
        <dbReference type="SAM" id="MobiDB-lite"/>
    </source>
</evidence>
<dbReference type="PANTHER" id="PTHR35902">
    <property type="entry name" value="S-LAYER DOMAIN-LIKE PROTEIN-RELATED"/>
    <property type="match status" value="1"/>
</dbReference>
<sequence length="362" mass="38354">MTARAGSAVPSRRTGAVVAALVVVLAIGAPVSTTAQDGSRAVEDSEPQNESDEVVVPANVTEDDQTAVPEQQEQEQPPEEPPQAPVEEPEPAEPVPQQGPEADVTVDLEDDDEAITAGDAEAVELEVTNDENDEVTDVVVTLQAGSPLYLGSPSNPQSTRSIYVDELVEEETETLEVDVGTTRTGAGTYPLFATVEYVEDDDDEPTVGGPTALGVEVDEEREFRVENVTRRVTIDSESVYAVRITNEGDEAVTGVVATMATAPPLSSASPTAYVGTLGPGESRTARFALEVSEDAVATRDSVAITLGYETAAGTDERTTTGPKLVPVTITEDEDETDVDTLLPFVVVGLVLVLAAVWWFRRR</sequence>
<name>A0ABD5P4K2_9EURY</name>
<proteinExistence type="predicted"/>
<keyword evidence="2" id="KW-0812">Transmembrane</keyword>
<dbReference type="Proteomes" id="UP001595821">
    <property type="component" value="Unassembled WGS sequence"/>
</dbReference>
<dbReference type="RefSeq" id="WP_246971809.1">
    <property type="nucleotide sequence ID" value="NZ_CP095397.1"/>
</dbReference>
<feature type="transmembrane region" description="Helical" evidence="2">
    <location>
        <begin position="341"/>
        <end position="359"/>
    </location>
</feature>
<dbReference type="PANTHER" id="PTHR35902:SF3">
    <property type="entry name" value="NPCBM-ASSOCIATED, NEW3 DOMAIN OF ALPHA-GALACTOSIDASE"/>
    <property type="match status" value="1"/>
</dbReference>
<evidence type="ECO:0000256" key="2">
    <source>
        <dbReference type="SAM" id="Phobius"/>
    </source>
</evidence>
<feature type="compositionally biased region" description="Acidic residues" evidence="1">
    <location>
        <begin position="44"/>
        <end position="53"/>
    </location>
</feature>
<dbReference type="GeneID" id="71852612"/>
<dbReference type="EMBL" id="JBHSDJ010000129">
    <property type="protein sequence ID" value="MFC4248979.1"/>
    <property type="molecule type" value="Genomic_DNA"/>
</dbReference>
<keyword evidence="2" id="KW-0472">Membrane</keyword>
<protein>
    <submittedName>
        <fullName evidence="3">COG1361 S-layer family protein</fullName>
    </submittedName>
</protein>
<organism evidence="3 4">
    <name type="scientific">Natribaculum luteum</name>
    <dbReference type="NCBI Taxonomy" id="1586232"/>
    <lineage>
        <taxon>Archaea</taxon>
        <taxon>Methanobacteriati</taxon>
        <taxon>Methanobacteriota</taxon>
        <taxon>Stenosarchaea group</taxon>
        <taxon>Halobacteria</taxon>
        <taxon>Halobacteriales</taxon>
        <taxon>Natrialbaceae</taxon>
        <taxon>Natribaculum</taxon>
    </lineage>
</organism>
<comment type="caution">
    <text evidence="3">The sequence shown here is derived from an EMBL/GenBank/DDBJ whole genome shotgun (WGS) entry which is preliminary data.</text>
</comment>
<accession>A0ABD5P4K2</accession>
<gene>
    <name evidence="3" type="ORF">ACFOZ7_18960</name>
</gene>
<feature type="region of interest" description="Disordered" evidence="1">
    <location>
        <begin position="30"/>
        <end position="102"/>
    </location>
</feature>
<evidence type="ECO:0000313" key="3">
    <source>
        <dbReference type="EMBL" id="MFC4248979.1"/>
    </source>
</evidence>
<reference evidence="3 4" key="1">
    <citation type="journal article" date="2014" name="Int. J. Syst. Evol. Microbiol.">
        <title>Complete genome sequence of Corynebacterium casei LMG S-19264T (=DSM 44701T), isolated from a smear-ripened cheese.</title>
        <authorList>
            <consortium name="US DOE Joint Genome Institute (JGI-PGF)"/>
            <person name="Walter F."/>
            <person name="Albersmeier A."/>
            <person name="Kalinowski J."/>
            <person name="Ruckert C."/>
        </authorList>
    </citation>
    <scope>NUCLEOTIDE SEQUENCE [LARGE SCALE GENOMIC DNA]</scope>
    <source>
        <strain evidence="3 4">IBRC-M 10912</strain>
    </source>
</reference>
<evidence type="ECO:0000313" key="4">
    <source>
        <dbReference type="Proteomes" id="UP001595821"/>
    </source>
</evidence>
<dbReference type="AlphaFoldDB" id="A0ABD5P4K2"/>
<keyword evidence="2" id="KW-1133">Transmembrane helix</keyword>